<proteinExistence type="predicted"/>
<feature type="transmembrane region" description="Helical" evidence="10">
    <location>
        <begin position="1053"/>
        <end position="1073"/>
    </location>
</feature>
<protein>
    <submittedName>
        <fullName evidence="11">Uncharacterized protein</fullName>
    </submittedName>
</protein>
<feature type="compositionally biased region" description="Polar residues" evidence="9">
    <location>
        <begin position="570"/>
        <end position="580"/>
    </location>
</feature>
<dbReference type="PANTHER" id="PTHR15352:SF1">
    <property type="entry name" value="KASH5-LIKE COILED-COIL DOMAIN-CONTAINING PROTEIN"/>
    <property type="match status" value="1"/>
</dbReference>
<evidence type="ECO:0000256" key="3">
    <source>
        <dbReference type="ARBA" id="ARBA00022490"/>
    </source>
</evidence>
<feature type="region of interest" description="Disordered" evidence="9">
    <location>
        <begin position="218"/>
        <end position="239"/>
    </location>
</feature>
<feature type="region of interest" description="Disordered" evidence="9">
    <location>
        <begin position="255"/>
        <end position="322"/>
    </location>
</feature>
<organism evidence="11">
    <name type="scientific">Graphocephala atropunctata</name>
    <dbReference type="NCBI Taxonomy" id="36148"/>
    <lineage>
        <taxon>Eukaryota</taxon>
        <taxon>Metazoa</taxon>
        <taxon>Ecdysozoa</taxon>
        <taxon>Arthropoda</taxon>
        <taxon>Hexapoda</taxon>
        <taxon>Insecta</taxon>
        <taxon>Pterygota</taxon>
        <taxon>Neoptera</taxon>
        <taxon>Paraneoptera</taxon>
        <taxon>Hemiptera</taxon>
        <taxon>Auchenorrhyncha</taxon>
        <taxon>Membracoidea</taxon>
        <taxon>Cicadellidae</taxon>
        <taxon>Cicadellinae</taxon>
        <taxon>Cicadellini</taxon>
        <taxon>Graphocephala</taxon>
    </lineage>
</organism>
<comment type="subcellular location">
    <subcellularLocation>
        <location evidence="2">Cytoplasm</location>
    </subcellularLocation>
    <subcellularLocation>
        <location evidence="1">Membrane</location>
        <topology evidence="1">Single-pass membrane protein</topology>
    </subcellularLocation>
</comment>
<evidence type="ECO:0000256" key="5">
    <source>
        <dbReference type="ARBA" id="ARBA00022989"/>
    </source>
</evidence>
<evidence type="ECO:0000256" key="6">
    <source>
        <dbReference type="ARBA" id="ARBA00023054"/>
    </source>
</evidence>
<dbReference type="GO" id="GO:0016020">
    <property type="term" value="C:membrane"/>
    <property type="evidence" value="ECO:0007669"/>
    <property type="project" value="UniProtKB-SubCell"/>
</dbReference>
<feature type="region of interest" description="Disordered" evidence="9">
    <location>
        <begin position="881"/>
        <end position="1019"/>
    </location>
</feature>
<feature type="region of interest" description="Disordered" evidence="9">
    <location>
        <begin position="567"/>
        <end position="595"/>
    </location>
</feature>
<feature type="compositionally biased region" description="Polar residues" evidence="9">
    <location>
        <begin position="938"/>
        <end position="948"/>
    </location>
</feature>
<feature type="compositionally biased region" description="Basic and acidic residues" evidence="9">
    <location>
        <begin position="979"/>
        <end position="988"/>
    </location>
</feature>
<reference evidence="11" key="1">
    <citation type="submission" date="2015-11" db="EMBL/GenBank/DDBJ databases">
        <title>De novo transcriptome assembly of four potential Pierce s Disease insect vectors from Arizona vineyards.</title>
        <authorList>
            <person name="Tassone E.E."/>
        </authorList>
    </citation>
    <scope>NUCLEOTIDE SEQUENCE</scope>
</reference>
<dbReference type="GO" id="GO:0005737">
    <property type="term" value="C:cytoplasm"/>
    <property type="evidence" value="ECO:0007669"/>
    <property type="project" value="UniProtKB-SubCell"/>
</dbReference>
<feature type="coiled-coil region" evidence="8">
    <location>
        <begin position="712"/>
        <end position="771"/>
    </location>
</feature>
<feature type="region of interest" description="Disordered" evidence="9">
    <location>
        <begin position="627"/>
        <end position="703"/>
    </location>
</feature>
<name>A0A1B6LW96_9HEMI</name>
<gene>
    <name evidence="11" type="ORF">g.23424</name>
</gene>
<keyword evidence="6 8" id="KW-0175">Coiled coil</keyword>
<evidence type="ECO:0000256" key="4">
    <source>
        <dbReference type="ARBA" id="ARBA00022692"/>
    </source>
</evidence>
<feature type="compositionally biased region" description="Polar residues" evidence="9">
    <location>
        <begin position="255"/>
        <end position="265"/>
    </location>
</feature>
<keyword evidence="5 10" id="KW-1133">Transmembrane helix</keyword>
<feature type="region of interest" description="Disordered" evidence="9">
    <location>
        <begin position="148"/>
        <end position="195"/>
    </location>
</feature>
<sequence length="1080" mass="118009">QHVGCPIAWVCITFSQATGGSGRTPPPQDCVELKNAAQETLSTDTQALGGEKVRELVQQELQALQDQISHSQAVLAKLHFRFTDESVSLSETQSELAKVHRTTQTSNPETLPKSLECVSASVVAGVDHGWHHITSSCPAIVNTAVQTDDETTSKSNGTSGEYFLPPISPLDSQSSEPASPKDLNEVPSKPFEPRPLGHIDLDIYRSCRKLSVLPEEEAMAEEISPPSAGSRLAPSHYPHHQAHSFESYLLPMPSSASVRRQLSDPTPSPDIHPASRRSSRSTCRPLQLQPDTNYFRFPEVKPSSENSPTKEEAQSPKSPPCVKFQDQTDFSEEDYFPRITSPTYNILQDTVSQLITMSTESLDAQIDHISIAKKDSLTIPGYYAFTPDGSTPFKTPQDNSLISTPGFFTPQECFEKKLPDSSTSSSFQTPTSVSPGANGVHAGSNKSTSNSSHSYKTPPVEAIVNENSSFSSPLYMSPLAKKRSQPSNQNNEQAFTDVADLKNICTDSKLYVKPLPVEFDRNRTMLSILLDEPRVQNDNTNGDFVDKSSMPFISFTSLDIQRLPAAPDQVPSTTLNSPDTLSPGPEGLARTPSRRRLQRSLVRISSETPLELVPVEASVTVASADVPAANNNNLEPGIHNDAEKTNKPEDVPQSQDQKDQPATLEKDGPKMRRTNSDGGSGLLGSMGSGPVAPTGHHLTASHSFPSLSDTVLRQLGALMEEVKQQKEENQNSEKDIENKFTSLMLAFKTDKLTLERRLELQRRLRDQAETNMAAELNKLKAAVQLLSPLCTDSEKIELLEKVGEQVDALHKSTTRVSTSAEMYGAVQQENRLSKAVDIILRHVENLKQAYDKEKTDHDETRKIITDSKIPPNTILKLQNSKRRASIATLTRAQASPDPSRSPALPGEGRGLSRVRLGSLPRRLSNTILEADLEDPTTKDLTNNTTGASQPRELVENVSSIAQAQTRAPVRTPHKPATVQERRVSHTGDTESEDETLALEPATDLDPPVPSAPDTSSAYTDQRRVSLQVVLLSKLSEHMEWAGPPDQLMIQARYGVAAVLVVAALAVFASTFILPHTHLGS</sequence>
<evidence type="ECO:0000256" key="1">
    <source>
        <dbReference type="ARBA" id="ARBA00004167"/>
    </source>
</evidence>
<feature type="compositionally biased region" description="Low complexity" evidence="9">
    <location>
        <begin position="444"/>
        <end position="457"/>
    </location>
</feature>
<feature type="compositionally biased region" description="Gly residues" evidence="9">
    <location>
        <begin position="678"/>
        <end position="687"/>
    </location>
</feature>
<dbReference type="PANTHER" id="PTHR15352">
    <property type="entry name" value="LYMPHOID-RESTRICTED MEMBRANE PROTEIN, JAW1"/>
    <property type="match status" value="1"/>
</dbReference>
<feature type="compositionally biased region" description="Polar residues" evidence="9">
    <location>
        <begin position="956"/>
        <end position="965"/>
    </location>
</feature>
<evidence type="ECO:0000256" key="7">
    <source>
        <dbReference type="ARBA" id="ARBA00023136"/>
    </source>
</evidence>
<dbReference type="AlphaFoldDB" id="A0A1B6LW96"/>
<keyword evidence="3" id="KW-0963">Cytoplasm</keyword>
<dbReference type="InterPro" id="IPR008677">
    <property type="entry name" value="MRVI1"/>
</dbReference>
<feature type="compositionally biased region" description="Polar residues" evidence="9">
    <location>
        <begin position="887"/>
        <end position="898"/>
    </location>
</feature>
<feature type="non-terminal residue" evidence="11">
    <location>
        <position position="1"/>
    </location>
</feature>
<evidence type="ECO:0000256" key="2">
    <source>
        <dbReference type="ARBA" id="ARBA00004496"/>
    </source>
</evidence>
<dbReference type="EMBL" id="GEBQ01012039">
    <property type="protein sequence ID" value="JAT27938.1"/>
    <property type="molecule type" value="Transcribed_RNA"/>
</dbReference>
<evidence type="ECO:0000256" key="10">
    <source>
        <dbReference type="SAM" id="Phobius"/>
    </source>
</evidence>
<feature type="compositionally biased region" description="Basic and acidic residues" evidence="9">
    <location>
        <begin position="638"/>
        <end position="670"/>
    </location>
</feature>
<dbReference type="Pfam" id="PF05781">
    <property type="entry name" value="MRVI1"/>
    <property type="match status" value="1"/>
</dbReference>
<feature type="region of interest" description="Disordered" evidence="9">
    <location>
        <begin position="417"/>
        <end position="457"/>
    </location>
</feature>
<feature type="compositionally biased region" description="Low complexity" evidence="9">
    <location>
        <begin position="420"/>
        <end position="435"/>
    </location>
</feature>
<keyword evidence="7 10" id="KW-0472">Membrane</keyword>
<feature type="compositionally biased region" description="Polar residues" evidence="9">
    <location>
        <begin position="280"/>
        <end position="292"/>
    </location>
</feature>
<evidence type="ECO:0000256" key="9">
    <source>
        <dbReference type="SAM" id="MobiDB-lite"/>
    </source>
</evidence>
<evidence type="ECO:0000313" key="11">
    <source>
        <dbReference type="EMBL" id="JAT27938.1"/>
    </source>
</evidence>
<keyword evidence="4 10" id="KW-0812">Transmembrane</keyword>
<accession>A0A1B6LW96</accession>
<evidence type="ECO:0000256" key="8">
    <source>
        <dbReference type="SAM" id="Coils"/>
    </source>
</evidence>